<dbReference type="InterPro" id="IPR035976">
    <property type="entry name" value="Sushi/SCR/CCP_sf"/>
</dbReference>
<feature type="compositionally biased region" description="Basic and acidic residues" evidence="5">
    <location>
        <begin position="29"/>
        <end position="42"/>
    </location>
</feature>
<dbReference type="InterPro" id="IPR051277">
    <property type="entry name" value="SEZ6_CSMD_C4BPB_Regulators"/>
</dbReference>
<feature type="domain" description="Sushi" evidence="8">
    <location>
        <begin position="321"/>
        <end position="378"/>
    </location>
</feature>
<feature type="region of interest" description="Disordered" evidence="5">
    <location>
        <begin position="366"/>
        <end position="393"/>
    </location>
</feature>
<evidence type="ECO:0000256" key="2">
    <source>
        <dbReference type="ARBA" id="ARBA00022737"/>
    </source>
</evidence>
<dbReference type="PROSITE" id="PS01180">
    <property type="entry name" value="CUB"/>
    <property type="match status" value="1"/>
</dbReference>
<feature type="compositionally biased region" description="Low complexity" evidence="5">
    <location>
        <begin position="479"/>
        <end position="506"/>
    </location>
</feature>
<dbReference type="OMA" id="DWRLGRE"/>
<protein>
    <submittedName>
        <fullName evidence="9">Uncharacterized protein</fullName>
    </submittedName>
</protein>
<dbReference type="EMBL" id="JABSTR010000011">
    <property type="protein sequence ID" value="KAH9382296.1"/>
    <property type="molecule type" value="Genomic_DNA"/>
</dbReference>
<keyword evidence="3 4" id="KW-1015">Disulfide bond</keyword>
<dbReference type="InterPro" id="IPR035914">
    <property type="entry name" value="Sperma_CUB_dom_sf"/>
</dbReference>
<dbReference type="OrthoDB" id="6127264at2759"/>
<dbReference type="InterPro" id="IPR000436">
    <property type="entry name" value="Sushi_SCR_CCP_dom"/>
</dbReference>
<evidence type="ECO:0000256" key="1">
    <source>
        <dbReference type="ARBA" id="ARBA00022729"/>
    </source>
</evidence>
<organism evidence="9 10">
    <name type="scientific">Haemaphysalis longicornis</name>
    <name type="common">Bush tick</name>
    <dbReference type="NCBI Taxonomy" id="44386"/>
    <lineage>
        <taxon>Eukaryota</taxon>
        <taxon>Metazoa</taxon>
        <taxon>Ecdysozoa</taxon>
        <taxon>Arthropoda</taxon>
        <taxon>Chelicerata</taxon>
        <taxon>Arachnida</taxon>
        <taxon>Acari</taxon>
        <taxon>Parasitiformes</taxon>
        <taxon>Ixodida</taxon>
        <taxon>Ixodoidea</taxon>
        <taxon>Ixodidae</taxon>
        <taxon>Haemaphysalinae</taxon>
        <taxon>Haemaphysalis</taxon>
    </lineage>
</organism>
<feature type="domain" description="CUB" evidence="7">
    <location>
        <begin position="190"/>
        <end position="323"/>
    </location>
</feature>
<evidence type="ECO:0000259" key="7">
    <source>
        <dbReference type="PROSITE" id="PS01180"/>
    </source>
</evidence>
<feature type="disulfide bond" evidence="4">
    <location>
        <begin position="349"/>
        <end position="376"/>
    </location>
</feature>
<evidence type="ECO:0000313" key="9">
    <source>
        <dbReference type="EMBL" id="KAH9382296.1"/>
    </source>
</evidence>
<dbReference type="VEuPathDB" id="VectorBase:HLOH_060897"/>
<dbReference type="SUPFAM" id="SSF57535">
    <property type="entry name" value="Complement control module/SCR domain"/>
    <property type="match status" value="2"/>
</dbReference>
<sequence length="630" mass="66275">MASLRVKAAPVPLPILVLLLLAAPSRGAEECGETKDGAEKGILRPPRPLASTGEPAPAVNSALTLIVDGRVSEITRDCVHCLDAALAGETVQVHFVSSPVSNDSSALPSPDPGSFQLRYRSFNPSQCERPRPPSQGFVVGRDWRLGREILFSCNPPLDPVGGSASARCEPGEDGVPRWSQAAPRCAPTDCRRGAVKRVAGAGAIASPGYTEKRLPANRRCQWDIRAEPGFQVWATFTQLRLPHPSPSSGEGGPQLYLFDGDEATPLANMSGVHLKPPHAGGGAAAPLNVTTVSNRLLVVLLTGPQPVDDALLYMDYAARPTACPDPGRPENGELVAYSLAVGSRVAFRCDRGHVMIGEPGAECLPSGEWSARPPRCDLDEPRGTGEKHQDVSQDVHVDTSAHDDLLVALGGPRGFTVAPASTETTTTSSTAAPFTVPASAAVTTAVSSEPTQPAPFVPTKPPSSSPSKTKAPPAPPKALPAIPTRPSTSQPAASPSSSEEALDPLPQDSKQDRPAASGVFPSKSTRPSVPPETTHWDTPSPVPRSKWVNRRPSIDPRPPLSFASVLAGQSMVAKDERATSCVRATVRGAKKARCLNIALRTIQAPSCGEVIDGPRWSEVFLGTFPGCRTH</sequence>
<dbReference type="CDD" id="cd00033">
    <property type="entry name" value="CCP"/>
    <property type="match status" value="1"/>
</dbReference>
<dbReference type="SMART" id="SM00032">
    <property type="entry name" value="CCP"/>
    <property type="match status" value="2"/>
</dbReference>
<feature type="region of interest" description="Disordered" evidence="5">
    <location>
        <begin position="29"/>
        <end position="55"/>
    </location>
</feature>
<gene>
    <name evidence="9" type="ORF">HPB48_015750</name>
</gene>
<keyword evidence="2" id="KW-0677">Repeat</keyword>
<evidence type="ECO:0000256" key="3">
    <source>
        <dbReference type="ARBA" id="ARBA00023157"/>
    </source>
</evidence>
<dbReference type="AlphaFoldDB" id="A0A9J6H5B3"/>
<dbReference type="SUPFAM" id="SSF49854">
    <property type="entry name" value="Spermadhesin, CUB domain"/>
    <property type="match status" value="1"/>
</dbReference>
<evidence type="ECO:0000259" key="8">
    <source>
        <dbReference type="PROSITE" id="PS50923"/>
    </source>
</evidence>
<dbReference type="PANTHER" id="PTHR45656">
    <property type="entry name" value="PROTEIN CBR-CLEC-78"/>
    <property type="match status" value="1"/>
</dbReference>
<dbReference type="Proteomes" id="UP000821853">
    <property type="component" value="Chromosome 9"/>
</dbReference>
<dbReference type="Pfam" id="PF00084">
    <property type="entry name" value="Sushi"/>
    <property type="match status" value="1"/>
</dbReference>
<reference evidence="9 10" key="1">
    <citation type="journal article" date="2020" name="Cell">
        <title>Large-Scale Comparative Analyses of Tick Genomes Elucidate Their Genetic Diversity and Vector Capacities.</title>
        <authorList>
            <consortium name="Tick Genome and Microbiome Consortium (TIGMIC)"/>
            <person name="Jia N."/>
            <person name="Wang J."/>
            <person name="Shi W."/>
            <person name="Du L."/>
            <person name="Sun Y."/>
            <person name="Zhan W."/>
            <person name="Jiang J.F."/>
            <person name="Wang Q."/>
            <person name="Zhang B."/>
            <person name="Ji P."/>
            <person name="Bell-Sakyi L."/>
            <person name="Cui X.M."/>
            <person name="Yuan T.T."/>
            <person name="Jiang B.G."/>
            <person name="Yang W.F."/>
            <person name="Lam T.T."/>
            <person name="Chang Q.C."/>
            <person name="Ding S.J."/>
            <person name="Wang X.J."/>
            <person name="Zhu J.G."/>
            <person name="Ruan X.D."/>
            <person name="Zhao L."/>
            <person name="Wei J.T."/>
            <person name="Ye R.Z."/>
            <person name="Que T.C."/>
            <person name="Du C.H."/>
            <person name="Zhou Y.H."/>
            <person name="Cheng J.X."/>
            <person name="Dai P.F."/>
            <person name="Guo W.B."/>
            <person name="Han X.H."/>
            <person name="Huang E.J."/>
            <person name="Li L.F."/>
            <person name="Wei W."/>
            <person name="Gao Y.C."/>
            <person name="Liu J.Z."/>
            <person name="Shao H.Z."/>
            <person name="Wang X."/>
            <person name="Wang C.C."/>
            <person name="Yang T.C."/>
            <person name="Huo Q.B."/>
            <person name="Li W."/>
            <person name="Chen H.Y."/>
            <person name="Chen S.E."/>
            <person name="Zhou L.G."/>
            <person name="Ni X.B."/>
            <person name="Tian J.H."/>
            <person name="Sheng Y."/>
            <person name="Liu T."/>
            <person name="Pan Y.S."/>
            <person name="Xia L.Y."/>
            <person name="Li J."/>
            <person name="Zhao F."/>
            <person name="Cao W.C."/>
        </authorList>
    </citation>
    <scope>NUCLEOTIDE SEQUENCE [LARGE SCALE GENOMIC DNA]</scope>
    <source>
        <strain evidence="9">HaeL-2018</strain>
    </source>
</reference>
<accession>A0A9J6H5B3</accession>
<keyword evidence="4" id="KW-0768">Sushi</keyword>
<comment type="caution">
    <text evidence="9">The sequence shown here is derived from an EMBL/GenBank/DDBJ whole genome shotgun (WGS) entry which is preliminary data.</text>
</comment>
<feature type="domain" description="Sushi" evidence="8">
    <location>
        <begin position="125"/>
        <end position="187"/>
    </location>
</feature>
<evidence type="ECO:0000256" key="4">
    <source>
        <dbReference type="PROSITE-ProRule" id="PRU00302"/>
    </source>
</evidence>
<evidence type="ECO:0000313" key="10">
    <source>
        <dbReference type="Proteomes" id="UP000821853"/>
    </source>
</evidence>
<keyword evidence="1 6" id="KW-0732">Signal</keyword>
<dbReference type="Gene3D" id="2.10.70.10">
    <property type="entry name" value="Complement Module, domain 1"/>
    <property type="match status" value="2"/>
</dbReference>
<feature type="compositionally biased region" description="Basic and acidic residues" evidence="5">
    <location>
        <begin position="374"/>
        <end position="393"/>
    </location>
</feature>
<dbReference type="PANTHER" id="PTHR45656:SF4">
    <property type="entry name" value="PROTEIN CBR-CLEC-78"/>
    <property type="match status" value="1"/>
</dbReference>
<dbReference type="Gene3D" id="2.60.120.290">
    <property type="entry name" value="Spermadhesin, CUB domain"/>
    <property type="match status" value="1"/>
</dbReference>
<proteinExistence type="predicted"/>
<feature type="region of interest" description="Disordered" evidence="5">
    <location>
        <begin position="443"/>
        <end position="559"/>
    </location>
</feature>
<feature type="chain" id="PRO_5039920356" evidence="6">
    <location>
        <begin position="28"/>
        <end position="630"/>
    </location>
</feature>
<comment type="caution">
    <text evidence="4">Lacks conserved residue(s) required for the propagation of feature annotation.</text>
</comment>
<evidence type="ECO:0000256" key="5">
    <source>
        <dbReference type="SAM" id="MobiDB-lite"/>
    </source>
</evidence>
<dbReference type="InterPro" id="IPR000859">
    <property type="entry name" value="CUB_dom"/>
</dbReference>
<keyword evidence="10" id="KW-1185">Reference proteome</keyword>
<name>A0A9J6H5B3_HAELO</name>
<evidence type="ECO:0000256" key="6">
    <source>
        <dbReference type="SAM" id="SignalP"/>
    </source>
</evidence>
<feature type="compositionally biased region" description="Pro residues" evidence="5">
    <location>
        <begin position="452"/>
        <end position="464"/>
    </location>
</feature>
<feature type="signal peptide" evidence="6">
    <location>
        <begin position="1"/>
        <end position="27"/>
    </location>
</feature>
<dbReference type="PROSITE" id="PS50923">
    <property type="entry name" value="SUSHI"/>
    <property type="match status" value="2"/>
</dbReference>